<name>U2M797_TRESO</name>
<comment type="caution">
    <text evidence="1">The sequence shown here is derived from an EMBL/GenBank/DDBJ whole genome shotgun (WGS) entry which is preliminary data.</text>
</comment>
<dbReference type="STRING" id="1125725.HMPREF1325_1491"/>
<evidence type="ECO:0000313" key="2">
    <source>
        <dbReference type="EMBL" id="ERJ97609.1"/>
    </source>
</evidence>
<keyword evidence="4" id="KW-1185">Reference proteome</keyword>
<dbReference type="Proteomes" id="UP000016646">
    <property type="component" value="Unassembled WGS sequence"/>
</dbReference>
<accession>U2M797</accession>
<dbReference type="OrthoDB" id="363237at2"/>
<proteinExistence type="predicted"/>
<dbReference type="Proteomes" id="UP000016412">
    <property type="component" value="Unassembled WGS sequence"/>
</dbReference>
<dbReference type="eggNOG" id="ENOG5032FJ2">
    <property type="taxonomic scope" value="Bacteria"/>
</dbReference>
<dbReference type="EMBL" id="AVQI01000084">
    <property type="protein sequence ID" value="ERJ97609.1"/>
    <property type="molecule type" value="Genomic_DNA"/>
</dbReference>
<sequence>MISGLKTTTLVLEKQKADIPPRLLALREMIRDAEYIDTAVQRIAQVISKKLIENPEDDPLFTE</sequence>
<protein>
    <submittedName>
        <fullName evidence="1">Uncharacterized protein</fullName>
    </submittedName>
</protein>
<reference evidence="3 4" key="1">
    <citation type="submission" date="2013-08" db="EMBL/GenBank/DDBJ databases">
        <authorList>
            <person name="Durkin A.S."/>
            <person name="Haft D.R."/>
            <person name="McCorrison J."/>
            <person name="Torralba M."/>
            <person name="Gillis M."/>
            <person name="Haft D.H."/>
            <person name="Methe B."/>
            <person name="Sutton G."/>
            <person name="Nelson K.E."/>
        </authorList>
    </citation>
    <scope>NUCLEOTIDE SEQUENCE [LARGE SCALE GENOMIC DNA]</scope>
    <source>
        <strain evidence="2 4">ATCC 35536</strain>
        <strain evidence="1 3">VPI DR56BR1116</strain>
    </source>
</reference>
<dbReference type="RefSeq" id="WP_021330522.1">
    <property type="nucleotide sequence ID" value="NZ_AUZJ01000042.1"/>
</dbReference>
<organism evidence="1 3">
    <name type="scientific">Treponema socranskii subsp. socranskii VPI DR56BR1116 = ATCC 35536</name>
    <dbReference type="NCBI Taxonomy" id="1125725"/>
    <lineage>
        <taxon>Bacteria</taxon>
        <taxon>Pseudomonadati</taxon>
        <taxon>Spirochaetota</taxon>
        <taxon>Spirochaetia</taxon>
        <taxon>Spirochaetales</taxon>
        <taxon>Treponemataceae</taxon>
        <taxon>Treponema</taxon>
    </lineage>
</organism>
<dbReference type="EMBL" id="AUZJ01000042">
    <property type="protein sequence ID" value="ERF60470.1"/>
    <property type="molecule type" value="Genomic_DNA"/>
</dbReference>
<dbReference type="PATRIC" id="fig|1125725.3.peg.1503"/>
<evidence type="ECO:0000313" key="4">
    <source>
        <dbReference type="Proteomes" id="UP000016646"/>
    </source>
</evidence>
<dbReference type="AlphaFoldDB" id="U2M797"/>
<evidence type="ECO:0000313" key="1">
    <source>
        <dbReference type="EMBL" id="ERF60470.1"/>
    </source>
</evidence>
<evidence type="ECO:0000313" key="3">
    <source>
        <dbReference type="Proteomes" id="UP000016412"/>
    </source>
</evidence>
<gene>
    <name evidence="2" type="ORF">HMPREF0860_0485</name>
    <name evidence="1" type="ORF">HMPREF1325_1491</name>
</gene>